<accession>A0ABS3LPW7</accession>
<keyword evidence="2" id="KW-1185">Reference proteome</keyword>
<comment type="caution">
    <text evidence="1">The sequence shown here is derived from an EMBL/GenBank/DDBJ whole genome shotgun (WGS) entry which is preliminary data.</text>
</comment>
<name>A0ABS3LPW7_9PROT</name>
<sequence>MTNATPRSHEPTPYDDNDPLDFLSNLGEDVCAAQQALFSHPEMKGWLERTPGLGHEIPWTIASFTDETGRRISGLVVAGNFTNGKWDLTTEFVLFTGRARRPGTFLSVDGSVVSVRPQGSVPGVGPRRPDCMTLLKEVQAASMAWAAQPSLRARWAVFAATHGCSAVPNTFVELRFQDQCYRGLLVDGTLDSTGLWDMEQPVALLLPTGRTVELLADQADSVTFLTGGEHYDLKRFG</sequence>
<proteinExistence type="predicted"/>
<dbReference type="Proteomes" id="UP000664399">
    <property type="component" value="Unassembled WGS sequence"/>
</dbReference>
<evidence type="ECO:0000313" key="2">
    <source>
        <dbReference type="Proteomes" id="UP000664399"/>
    </source>
</evidence>
<dbReference type="RefSeq" id="WP_207855265.1">
    <property type="nucleotide sequence ID" value="NZ_JAFVMG010000020.1"/>
</dbReference>
<evidence type="ECO:0000313" key="1">
    <source>
        <dbReference type="EMBL" id="MBO1329405.1"/>
    </source>
</evidence>
<protein>
    <submittedName>
        <fullName evidence="1">Uncharacterized protein</fullName>
    </submittedName>
</protein>
<gene>
    <name evidence="1" type="ORF">J2D75_13090</name>
</gene>
<dbReference type="EMBL" id="JAFVMG010000020">
    <property type="protein sequence ID" value="MBO1329405.1"/>
    <property type="molecule type" value="Genomic_DNA"/>
</dbReference>
<organism evidence="1 2">
    <name type="scientific">Acetobacter suratthaniensis</name>
    <dbReference type="NCBI Taxonomy" id="1502841"/>
    <lineage>
        <taxon>Bacteria</taxon>
        <taxon>Pseudomonadati</taxon>
        <taxon>Pseudomonadota</taxon>
        <taxon>Alphaproteobacteria</taxon>
        <taxon>Acetobacterales</taxon>
        <taxon>Acetobacteraceae</taxon>
        <taxon>Acetobacter</taxon>
    </lineage>
</organism>
<reference evidence="1 2" key="1">
    <citation type="submission" date="2021-03" db="EMBL/GenBank/DDBJ databases">
        <title>The complete genome sequence of Acetobacter suratthaniensis TBRC 1719.</title>
        <authorList>
            <person name="Charoenyingcharoen P."/>
            <person name="Yukphan P."/>
        </authorList>
    </citation>
    <scope>NUCLEOTIDE SEQUENCE [LARGE SCALE GENOMIC DNA]</scope>
    <source>
        <strain evidence="1 2">TBRC 1719</strain>
    </source>
</reference>